<sequence>MKLIRQFMHSKKSDGKNLPDYFSFGWMMLISLCITLCLNWPTMNSRFWHTFTQDWYHIACANTFATVFIMITFINIFTSYLDSKWLWEKELWKRLVFQILLGFMSPILICYFFSWVSFYFLNVNISSTRYIRNMSSLLVLICIMINLLHMVYYYIYRSSEWLSDTAGKPKPAPVLYLFIPDGKGEKKIATATIAYIYVENGTTYIQHHNSELDVCFIALDSIYKKLDESSFFKATRSYIVSFAAVDGYVKIPHKGLKVRLRPETQEPINVSRSKAPGFIDWLKTDP</sequence>
<dbReference type="InterPro" id="IPR007492">
    <property type="entry name" value="LytTR_DNA-bd_dom"/>
</dbReference>
<proteinExistence type="predicted"/>
<comment type="caution">
    <text evidence="3">The sequence shown here is derived from an EMBL/GenBank/DDBJ whole genome shotgun (WGS) entry which is preliminary data.</text>
</comment>
<feature type="domain" description="HTH LytTR-type" evidence="2">
    <location>
        <begin position="183"/>
        <end position="283"/>
    </location>
</feature>
<keyword evidence="1" id="KW-0472">Membrane</keyword>
<feature type="transmembrane region" description="Helical" evidence="1">
    <location>
        <begin position="55"/>
        <end position="78"/>
    </location>
</feature>
<dbReference type="EMBL" id="SJSN01000001">
    <property type="protein sequence ID" value="TCD12983.1"/>
    <property type="molecule type" value="Genomic_DNA"/>
</dbReference>
<gene>
    <name evidence="3" type="ORF">EZ449_02750</name>
</gene>
<keyword evidence="1" id="KW-0812">Transmembrane</keyword>
<dbReference type="SMART" id="SM00850">
    <property type="entry name" value="LytTR"/>
    <property type="match status" value="1"/>
</dbReference>
<organism evidence="3 4">
    <name type="scientific">Pedobacter frigidisoli</name>
    <dbReference type="NCBI Taxonomy" id="2530455"/>
    <lineage>
        <taxon>Bacteria</taxon>
        <taxon>Pseudomonadati</taxon>
        <taxon>Bacteroidota</taxon>
        <taxon>Sphingobacteriia</taxon>
        <taxon>Sphingobacteriales</taxon>
        <taxon>Sphingobacteriaceae</taxon>
        <taxon>Pedobacter</taxon>
    </lineage>
</organism>
<keyword evidence="1" id="KW-1133">Transmembrane helix</keyword>
<dbReference type="GO" id="GO:0003677">
    <property type="term" value="F:DNA binding"/>
    <property type="evidence" value="ECO:0007669"/>
    <property type="project" value="InterPro"/>
</dbReference>
<protein>
    <submittedName>
        <fullName evidence="3">LytTR family transcriptional regulator</fullName>
    </submittedName>
</protein>
<keyword evidence="4" id="KW-1185">Reference proteome</keyword>
<evidence type="ECO:0000313" key="3">
    <source>
        <dbReference type="EMBL" id="TCD12983.1"/>
    </source>
</evidence>
<reference evidence="3 4" key="1">
    <citation type="submission" date="2019-02" db="EMBL/GenBank/DDBJ databases">
        <title>Pedobacter sp. RP-3-11 sp. nov., isolated from Arctic soil.</title>
        <authorList>
            <person name="Dahal R.H."/>
        </authorList>
    </citation>
    <scope>NUCLEOTIDE SEQUENCE [LARGE SCALE GENOMIC DNA]</scope>
    <source>
        <strain evidence="3 4">RP-3-11</strain>
    </source>
</reference>
<feature type="transmembrane region" description="Helical" evidence="1">
    <location>
        <begin position="133"/>
        <end position="155"/>
    </location>
</feature>
<dbReference type="OrthoDB" id="9787344at2"/>
<evidence type="ECO:0000313" key="4">
    <source>
        <dbReference type="Proteomes" id="UP000291485"/>
    </source>
</evidence>
<feature type="transmembrane region" description="Helical" evidence="1">
    <location>
        <begin position="21"/>
        <end position="43"/>
    </location>
</feature>
<dbReference type="Gene3D" id="2.40.50.1020">
    <property type="entry name" value="LytTr DNA-binding domain"/>
    <property type="match status" value="1"/>
</dbReference>
<name>A0A4R0PCV0_9SPHI</name>
<evidence type="ECO:0000256" key="1">
    <source>
        <dbReference type="SAM" id="Phobius"/>
    </source>
</evidence>
<feature type="transmembrane region" description="Helical" evidence="1">
    <location>
        <begin position="99"/>
        <end position="121"/>
    </location>
</feature>
<dbReference type="AlphaFoldDB" id="A0A4R0PCV0"/>
<evidence type="ECO:0000259" key="2">
    <source>
        <dbReference type="SMART" id="SM00850"/>
    </source>
</evidence>
<accession>A0A4R0PCV0</accession>
<dbReference type="Pfam" id="PF04397">
    <property type="entry name" value="LytTR"/>
    <property type="match status" value="1"/>
</dbReference>
<dbReference type="Proteomes" id="UP000291485">
    <property type="component" value="Unassembled WGS sequence"/>
</dbReference>